<dbReference type="RefSeq" id="WP_073128083.1">
    <property type="nucleotide sequence ID" value="NZ_FOCM01000006.1"/>
</dbReference>
<evidence type="ECO:0000313" key="3">
    <source>
        <dbReference type="EMBL" id="SEN75091.1"/>
    </source>
</evidence>
<dbReference type="EMBL" id="FOCM01000006">
    <property type="protein sequence ID" value="SEN75091.1"/>
    <property type="molecule type" value="Genomic_DNA"/>
</dbReference>
<accession>A0A1H8J364</accession>
<dbReference type="Pfam" id="PF02622">
    <property type="entry name" value="DUF179"/>
    <property type="match status" value="1"/>
</dbReference>
<dbReference type="AlphaFoldDB" id="A0A1H8J364"/>
<dbReference type="GO" id="GO:0005829">
    <property type="term" value="C:cytosol"/>
    <property type="evidence" value="ECO:0007669"/>
    <property type="project" value="TreeGrafter"/>
</dbReference>
<keyword evidence="4" id="KW-1185">Reference proteome</keyword>
<protein>
    <recommendedName>
        <fullName evidence="2">UPF0301 protein SAMN04488011_10648</fullName>
    </recommendedName>
</protein>
<dbReference type="Proteomes" id="UP000199372">
    <property type="component" value="Unassembled WGS sequence"/>
</dbReference>
<gene>
    <name evidence="3" type="ORF">SAMN04488011_10648</name>
</gene>
<comment type="similarity">
    <text evidence="1 2">Belongs to the UPF0301 (AlgH) family.</text>
</comment>
<organism evidence="3 4">
    <name type="scientific">Palleronia pelagia</name>
    <dbReference type="NCBI Taxonomy" id="387096"/>
    <lineage>
        <taxon>Bacteria</taxon>
        <taxon>Pseudomonadati</taxon>
        <taxon>Pseudomonadota</taxon>
        <taxon>Alphaproteobacteria</taxon>
        <taxon>Rhodobacterales</taxon>
        <taxon>Roseobacteraceae</taxon>
        <taxon>Palleronia</taxon>
    </lineage>
</organism>
<evidence type="ECO:0000256" key="1">
    <source>
        <dbReference type="ARBA" id="ARBA00009600"/>
    </source>
</evidence>
<name>A0A1H8J364_9RHOB</name>
<dbReference type="PANTHER" id="PTHR30327">
    <property type="entry name" value="UNCHARACTERIZED PROTEIN YQGE"/>
    <property type="match status" value="1"/>
</dbReference>
<dbReference type="PANTHER" id="PTHR30327:SF1">
    <property type="entry name" value="UPF0301 PROTEIN YQGE"/>
    <property type="match status" value="1"/>
</dbReference>
<dbReference type="NCBIfam" id="NF001268">
    <property type="entry name" value="PRK00228.1-4"/>
    <property type="match status" value="1"/>
</dbReference>
<dbReference type="HAMAP" id="MF_00758">
    <property type="entry name" value="UPF0301"/>
    <property type="match status" value="1"/>
</dbReference>
<proteinExistence type="inferred from homology"/>
<dbReference type="OrthoDB" id="9807486at2"/>
<sequence>MDYTNLTGRLAIAMPGMGDPRFERSVILLCAHGEDGAMGLILNKPASQVDFTELMEQLDIPLTAPTSRPIHFGGPVEMQRGFVLHTRDYAGDSTTLTVGEDFGMTATLDVLRAIAGGQGPRDALVALGYAGWGAGQLEDEIAQNGWLIADPTPELVFAPDNDGKWMAAIGTLGIDPLLLSSEGGRA</sequence>
<evidence type="ECO:0000313" key="4">
    <source>
        <dbReference type="Proteomes" id="UP000199372"/>
    </source>
</evidence>
<dbReference type="SUPFAM" id="SSF143456">
    <property type="entry name" value="VC0467-like"/>
    <property type="match status" value="1"/>
</dbReference>
<reference evidence="4" key="1">
    <citation type="submission" date="2016-10" db="EMBL/GenBank/DDBJ databases">
        <authorList>
            <person name="Varghese N."/>
            <person name="Submissions S."/>
        </authorList>
    </citation>
    <scope>NUCLEOTIDE SEQUENCE [LARGE SCALE GENOMIC DNA]</scope>
    <source>
        <strain evidence="4">DSM 26893</strain>
    </source>
</reference>
<evidence type="ECO:0000256" key="2">
    <source>
        <dbReference type="HAMAP-Rule" id="MF_00758"/>
    </source>
</evidence>
<dbReference type="InterPro" id="IPR003774">
    <property type="entry name" value="AlgH-like"/>
</dbReference>
<dbReference type="Gene3D" id="3.40.1740.10">
    <property type="entry name" value="VC0467-like"/>
    <property type="match status" value="1"/>
</dbReference>